<organism evidence="2 3">
    <name type="scientific">Favolaschia claudopus</name>
    <dbReference type="NCBI Taxonomy" id="2862362"/>
    <lineage>
        <taxon>Eukaryota</taxon>
        <taxon>Fungi</taxon>
        <taxon>Dikarya</taxon>
        <taxon>Basidiomycota</taxon>
        <taxon>Agaricomycotina</taxon>
        <taxon>Agaricomycetes</taxon>
        <taxon>Agaricomycetidae</taxon>
        <taxon>Agaricales</taxon>
        <taxon>Marasmiineae</taxon>
        <taxon>Mycenaceae</taxon>
        <taxon>Favolaschia</taxon>
    </lineage>
</organism>
<evidence type="ECO:0000256" key="1">
    <source>
        <dbReference type="SAM" id="SignalP"/>
    </source>
</evidence>
<feature type="signal peptide" evidence="1">
    <location>
        <begin position="1"/>
        <end position="24"/>
    </location>
</feature>
<gene>
    <name evidence="2" type="ORF">R3P38DRAFT_2948981</name>
</gene>
<sequence length="149" mass="16057">MQFSIASLKLVLATLLVFATGSSADLFNCNDDQHAFPPTPGKFVVHYTSIRDSNTGKPWVRVCRPANEGNWDQSGVLETNCDQKQTKFGTGETKLKHALAVMDGNGCNSGASNLQGASIHYDGQHVNLQDPAMGKCGKRSHGISCQFTL</sequence>
<keyword evidence="3" id="KW-1185">Reference proteome</keyword>
<keyword evidence="1" id="KW-0732">Signal</keyword>
<protein>
    <submittedName>
        <fullName evidence="2">Uncharacterized protein</fullName>
    </submittedName>
</protein>
<evidence type="ECO:0000313" key="2">
    <source>
        <dbReference type="EMBL" id="KAK7026293.1"/>
    </source>
</evidence>
<dbReference type="EMBL" id="JAWWNJ010000032">
    <property type="protein sequence ID" value="KAK7026293.1"/>
    <property type="molecule type" value="Genomic_DNA"/>
</dbReference>
<evidence type="ECO:0000313" key="3">
    <source>
        <dbReference type="Proteomes" id="UP001362999"/>
    </source>
</evidence>
<proteinExistence type="predicted"/>
<comment type="caution">
    <text evidence="2">The sequence shown here is derived from an EMBL/GenBank/DDBJ whole genome shotgun (WGS) entry which is preliminary data.</text>
</comment>
<accession>A0AAW0BKC9</accession>
<dbReference type="Proteomes" id="UP001362999">
    <property type="component" value="Unassembled WGS sequence"/>
</dbReference>
<name>A0AAW0BKC9_9AGAR</name>
<dbReference type="AlphaFoldDB" id="A0AAW0BKC9"/>
<reference evidence="2 3" key="1">
    <citation type="journal article" date="2024" name="J Genomics">
        <title>Draft genome sequencing and assembly of Favolaschia claudopus CIRM-BRFM 2984 isolated from oak limbs.</title>
        <authorList>
            <person name="Navarro D."/>
            <person name="Drula E."/>
            <person name="Chaduli D."/>
            <person name="Cazenave R."/>
            <person name="Ahrendt S."/>
            <person name="Wang J."/>
            <person name="Lipzen A."/>
            <person name="Daum C."/>
            <person name="Barry K."/>
            <person name="Grigoriev I.V."/>
            <person name="Favel A."/>
            <person name="Rosso M.N."/>
            <person name="Martin F."/>
        </authorList>
    </citation>
    <scope>NUCLEOTIDE SEQUENCE [LARGE SCALE GENOMIC DNA]</scope>
    <source>
        <strain evidence="2 3">CIRM-BRFM 2984</strain>
    </source>
</reference>
<feature type="chain" id="PRO_5043911792" evidence="1">
    <location>
        <begin position="25"/>
        <end position="149"/>
    </location>
</feature>